<reference evidence="8" key="1">
    <citation type="journal article" date="2019" name="Int. J. Syst. Evol. Microbiol.">
        <title>The Global Catalogue of Microorganisms (GCM) 10K type strain sequencing project: providing services to taxonomists for standard genome sequencing and annotation.</title>
        <authorList>
            <consortium name="The Broad Institute Genomics Platform"/>
            <consortium name="The Broad Institute Genome Sequencing Center for Infectious Disease"/>
            <person name="Wu L."/>
            <person name="Ma J."/>
        </authorList>
    </citation>
    <scope>NUCLEOTIDE SEQUENCE [LARGE SCALE GENOMIC DNA]</scope>
    <source>
        <strain evidence="8">CCUG 62952</strain>
    </source>
</reference>
<proteinExistence type="predicted"/>
<feature type="transmembrane region" description="Helical" evidence="6">
    <location>
        <begin position="449"/>
        <end position="469"/>
    </location>
</feature>
<feature type="transmembrane region" description="Helical" evidence="6">
    <location>
        <begin position="169"/>
        <end position="188"/>
    </location>
</feature>
<feature type="transmembrane region" description="Helical" evidence="6">
    <location>
        <begin position="327"/>
        <end position="346"/>
    </location>
</feature>
<feature type="transmembrane region" description="Helical" evidence="6">
    <location>
        <begin position="141"/>
        <end position="157"/>
    </location>
</feature>
<gene>
    <name evidence="7" type="ORF">ACFQ1M_16260</name>
</gene>
<comment type="caution">
    <text evidence="7">The sequence shown here is derived from an EMBL/GenBank/DDBJ whole genome shotgun (WGS) entry which is preliminary data.</text>
</comment>
<evidence type="ECO:0000256" key="4">
    <source>
        <dbReference type="ARBA" id="ARBA00022989"/>
    </source>
</evidence>
<accession>A0ABW3D1P8</accession>
<keyword evidence="5 6" id="KW-0472">Membrane</keyword>
<feature type="transmembrane region" description="Helical" evidence="6">
    <location>
        <begin position="387"/>
        <end position="404"/>
    </location>
</feature>
<feature type="transmembrane region" description="Helical" evidence="6">
    <location>
        <begin position="410"/>
        <end position="437"/>
    </location>
</feature>
<dbReference type="PANTHER" id="PTHR10283:SF82">
    <property type="entry name" value="SOLUTE CARRIER FAMILY 13 MEMBER 2"/>
    <property type="match status" value="1"/>
</dbReference>
<evidence type="ECO:0000256" key="3">
    <source>
        <dbReference type="ARBA" id="ARBA00022692"/>
    </source>
</evidence>
<dbReference type="Pfam" id="PF00939">
    <property type="entry name" value="Na_sulph_symp"/>
    <property type="match status" value="1"/>
</dbReference>
<keyword evidence="3 6" id="KW-0812">Transmembrane</keyword>
<feature type="transmembrane region" description="Helical" evidence="6">
    <location>
        <begin position="208"/>
        <end position="230"/>
    </location>
</feature>
<evidence type="ECO:0000313" key="7">
    <source>
        <dbReference type="EMBL" id="MFD0863770.1"/>
    </source>
</evidence>
<evidence type="ECO:0000313" key="8">
    <source>
        <dbReference type="Proteomes" id="UP001596978"/>
    </source>
</evidence>
<feature type="transmembrane region" description="Helical" evidence="6">
    <location>
        <begin position="78"/>
        <end position="96"/>
    </location>
</feature>
<feature type="transmembrane region" description="Helical" evidence="6">
    <location>
        <begin position="358"/>
        <end position="380"/>
    </location>
</feature>
<sequence>MKVKKIGLISGPLIFLLTLGFFEHEALSAQGTAVLASTLWIAIWWLTEAIPIAATALLPLILFPLGGVMPITEMGASFSNQMIFLFLGGFIIATAIEKTNLHKRIALSIIYAIGSNWNRIILGFMVATGFLSMWISNTATAIMMLPIGLALVSQIKAENTVRSKMGQSLMFAIAYGCSIGGIATIIGTPTNPIFLGYVEQNYGITISFTQWMSVGLPFSVVMIILGWLYLTKVSFPSSNDELSGGLSTIGEQLRDLGKMSYQERTVSILFAIVAFLWIVRKSLIAPYIDGTSDALIAIAGAIALFIVPSGDRKRPYGITDWKNAETIPWGILLLFGGGLAIASGFKSSGLDIWIGNRMVAFGVFPSILLILAIITVVNFLTEITSNVATASMLMPVLGALAFTIDAHPFFLMTGATIAASCAFMLPVATAPNAIVFGSGLLTIKGMMKVGFWMNIISIILAALLVYFVLPKVWGIQIDVFPEIFK</sequence>
<feature type="transmembrane region" description="Helical" evidence="6">
    <location>
        <begin position="261"/>
        <end position="278"/>
    </location>
</feature>
<keyword evidence="8" id="KW-1185">Reference proteome</keyword>
<dbReference type="Proteomes" id="UP001596978">
    <property type="component" value="Unassembled WGS sequence"/>
</dbReference>
<dbReference type="InterPro" id="IPR031312">
    <property type="entry name" value="Na/sul_symport_CS"/>
</dbReference>
<keyword evidence="2" id="KW-0813">Transport</keyword>
<comment type="subcellular location">
    <subcellularLocation>
        <location evidence="1">Membrane</location>
        <topology evidence="1">Multi-pass membrane protein</topology>
    </subcellularLocation>
</comment>
<dbReference type="CDD" id="cd01115">
    <property type="entry name" value="SLC13_permease"/>
    <property type="match status" value="1"/>
</dbReference>
<dbReference type="InterPro" id="IPR001898">
    <property type="entry name" value="SLC13A/DASS"/>
</dbReference>
<name>A0ABW3D1P8_9FLAO</name>
<evidence type="ECO:0000256" key="2">
    <source>
        <dbReference type="ARBA" id="ARBA00022448"/>
    </source>
</evidence>
<dbReference type="PROSITE" id="PS01271">
    <property type="entry name" value="NA_SULFATE"/>
    <property type="match status" value="1"/>
</dbReference>
<evidence type="ECO:0000256" key="1">
    <source>
        <dbReference type="ARBA" id="ARBA00004141"/>
    </source>
</evidence>
<feature type="transmembrane region" description="Helical" evidence="6">
    <location>
        <begin position="34"/>
        <end position="58"/>
    </location>
</feature>
<dbReference type="NCBIfam" id="TIGR00785">
    <property type="entry name" value="dass"/>
    <property type="match status" value="1"/>
</dbReference>
<evidence type="ECO:0000256" key="5">
    <source>
        <dbReference type="ARBA" id="ARBA00023136"/>
    </source>
</evidence>
<feature type="transmembrane region" description="Helical" evidence="6">
    <location>
        <begin position="284"/>
        <end position="307"/>
    </location>
</feature>
<protein>
    <submittedName>
        <fullName evidence="7">SLC13 family permease</fullName>
    </submittedName>
</protein>
<keyword evidence="4 6" id="KW-1133">Transmembrane helix</keyword>
<organism evidence="7 8">
    <name type="scientific">Sungkyunkwania multivorans</name>
    <dbReference type="NCBI Taxonomy" id="1173618"/>
    <lineage>
        <taxon>Bacteria</taxon>
        <taxon>Pseudomonadati</taxon>
        <taxon>Bacteroidota</taxon>
        <taxon>Flavobacteriia</taxon>
        <taxon>Flavobacteriales</taxon>
        <taxon>Flavobacteriaceae</taxon>
        <taxon>Sungkyunkwania</taxon>
    </lineage>
</organism>
<dbReference type="RefSeq" id="WP_386410125.1">
    <property type="nucleotide sequence ID" value="NZ_JBHTJH010000017.1"/>
</dbReference>
<dbReference type="EMBL" id="JBHTJH010000017">
    <property type="protein sequence ID" value="MFD0863770.1"/>
    <property type="molecule type" value="Genomic_DNA"/>
</dbReference>
<evidence type="ECO:0000256" key="6">
    <source>
        <dbReference type="SAM" id="Phobius"/>
    </source>
</evidence>
<dbReference type="PANTHER" id="PTHR10283">
    <property type="entry name" value="SOLUTE CARRIER FAMILY 13 MEMBER"/>
    <property type="match status" value="1"/>
</dbReference>